<dbReference type="VEuPathDB" id="FungiDB:CIMG_12987"/>
<accession>J3K6U1</accession>
<reference evidence="2" key="1">
    <citation type="journal article" date="2009" name="Genome Res.">
        <title>Comparative genomic analyses of the human fungal pathogens Coccidioides and their relatives.</title>
        <authorList>
            <person name="Sharpton T.J."/>
            <person name="Stajich J.E."/>
            <person name="Rounsley S.D."/>
            <person name="Gardner M.J."/>
            <person name="Wortman J.R."/>
            <person name="Jordar V.S."/>
            <person name="Maiti R."/>
            <person name="Kodira C.D."/>
            <person name="Neafsey D.E."/>
            <person name="Zeng Q."/>
            <person name="Hung C.-Y."/>
            <person name="McMahan C."/>
            <person name="Muszewska A."/>
            <person name="Grynberg M."/>
            <person name="Mandel M.A."/>
            <person name="Kellner E.M."/>
            <person name="Barker B.M."/>
            <person name="Galgiani J.N."/>
            <person name="Orbach M.J."/>
            <person name="Kirkland T.N."/>
            <person name="Cole G.T."/>
            <person name="Henn M.R."/>
            <person name="Birren B.W."/>
            <person name="Taylor J.W."/>
        </authorList>
    </citation>
    <scope>NUCLEOTIDE SEQUENCE [LARGE SCALE GENOMIC DNA]</scope>
    <source>
        <strain evidence="2">RS</strain>
    </source>
</reference>
<dbReference type="EMBL" id="GG704912">
    <property type="protein sequence ID" value="EAS30330.3"/>
    <property type="molecule type" value="Genomic_DNA"/>
</dbReference>
<protein>
    <submittedName>
        <fullName evidence="1">Uncharacterized protein</fullName>
    </submittedName>
</protein>
<dbReference type="OrthoDB" id="4205714at2759"/>
<evidence type="ECO:0000313" key="2">
    <source>
        <dbReference type="Proteomes" id="UP000001261"/>
    </source>
</evidence>
<gene>
    <name evidence="1" type="ORF">CIMG_12987</name>
</gene>
<dbReference type="OMA" id="TIKDEMF"/>
<dbReference type="GeneID" id="24164614"/>
<name>J3K6U1_COCIM</name>
<dbReference type="Proteomes" id="UP000001261">
    <property type="component" value="Unassembled WGS sequence"/>
</dbReference>
<dbReference type="AlphaFoldDB" id="J3K6U1"/>
<dbReference type="KEGG" id="cim:CIMG_12987"/>
<keyword evidence="2" id="KW-1185">Reference proteome</keyword>
<dbReference type="InParanoid" id="J3K6U1"/>
<reference evidence="2" key="2">
    <citation type="journal article" date="2010" name="Genome Res.">
        <title>Population genomic sequencing of Coccidioides fungi reveals recent hybridization and transposon control.</title>
        <authorList>
            <person name="Neafsey D.E."/>
            <person name="Barker B.M."/>
            <person name="Sharpton T.J."/>
            <person name="Stajich J.E."/>
            <person name="Park D.J."/>
            <person name="Whiston E."/>
            <person name="Hung C.-Y."/>
            <person name="McMahan C."/>
            <person name="White J."/>
            <person name="Sykes S."/>
            <person name="Heiman D."/>
            <person name="Young S."/>
            <person name="Zeng Q."/>
            <person name="Abouelleil A."/>
            <person name="Aftuck L."/>
            <person name="Bessette D."/>
            <person name="Brown A."/>
            <person name="FitzGerald M."/>
            <person name="Lui A."/>
            <person name="Macdonald J.P."/>
            <person name="Priest M."/>
            <person name="Orbach M.J."/>
            <person name="Galgiani J.N."/>
            <person name="Kirkland T.N."/>
            <person name="Cole G.T."/>
            <person name="Birren B.W."/>
            <person name="Henn M.R."/>
            <person name="Taylor J.W."/>
            <person name="Rounsley S.D."/>
        </authorList>
    </citation>
    <scope>GENOME REANNOTATION</scope>
    <source>
        <strain evidence="2">RS</strain>
    </source>
</reference>
<proteinExistence type="predicted"/>
<evidence type="ECO:0000313" key="1">
    <source>
        <dbReference type="EMBL" id="EAS30330.3"/>
    </source>
</evidence>
<sequence>MASANSSRTVIIISDEMDEQPLAQGTRRSQRKRIFTDYSYPIYDGPSNDLVSSDALESEMERPLKTQKISNLDMVLETANQEIYTIFKAECVKRKKLEEEVQHLCAEMTIKDEMFCNLETKI</sequence>
<organism evidence="1 2">
    <name type="scientific">Coccidioides immitis (strain RS)</name>
    <name type="common">Valley fever fungus</name>
    <dbReference type="NCBI Taxonomy" id="246410"/>
    <lineage>
        <taxon>Eukaryota</taxon>
        <taxon>Fungi</taxon>
        <taxon>Dikarya</taxon>
        <taxon>Ascomycota</taxon>
        <taxon>Pezizomycotina</taxon>
        <taxon>Eurotiomycetes</taxon>
        <taxon>Eurotiomycetidae</taxon>
        <taxon>Onygenales</taxon>
        <taxon>Onygenaceae</taxon>
        <taxon>Coccidioides</taxon>
    </lineage>
</organism>
<dbReference type="STRING" id="246410.J3K6U1"/>
<dbReference type="RefSeq" id="XP_001241913.2">
    <property type="nucleotide sequence ID" value="XM_001241912.2"/>
</dbReference>